<keyword evidence="4" id="KW-1185">Reference proteome</keyword>
<evidence type="ECO:0000259" key="2">
    <source>
        <dbReference type="SMART" id="SM00849"/>
    </source>
</evidence>
<evidence type="ECO:0000256" key="1">
    <source>
        <dbReference type="ARBA" id="ARBA00022801"/>
    </source>
</evidence>
<dbReference type="AlphaFoldDB" id="A0A558AQZ5"/>
<name>A0A558AQZ5_9STAP</name>
<dbReference type="InterPro" id="IPR050114">
    <property type="entry name" value="UPF0173_UPF0282_UlaG_hydrolase"/>
</dbReference>
<accession>A0A558AQZ5</accession>
<dbReference type="SMART" id="SM00849">
    <property type="entry name" value="Lactamase_B"/>
    <property type="match status" value="1"/>
</dbReference>
<dbReference type="Gene3D" id="3.60.15.10">
    <property type="entry name" value="Ribonuclease Z/Hydroxyacylglutathione hydrolase-like"/>
    <property type="match status" value="1"/>
</dbReference>
<dbReference type="SUPFAM" id="SSF56281">
    <property type="entry name" value="Metallo-hydrolase/oxidoreductase"/>
    <property type="match status" value="1"/>
</dbReference>
<dbReference type="EMBL" id="VMSJ01000006">
    <property type="protein sequence ID" value="TVT26666.1"/>
    <property type="molecule type" value="Genomic_DNA"/>
</dbReference>
<protein>
    <submittedName>
        <fullName evidence="3">MBL fold metallo-hydrolase</fullName>
    </submittedName>
</protein>
<evidence type="ECO:0000313" key="4">
    <source>
        <dbReference type="Proteomes" id="UP000315103"/>
    </source>
</evidence>
<sequence>MKFNHLRNATALIEYAGKTFLIDPMLSEKGALPPMGEGGVPAPAPRMDQRNPLQELPVSVEDVVSKADAVIVTHLHPDHWDAAAVEALPKDIAVFTQNDEDKNVVAEAGFTNVTPLSNDTAFEGISLIKTQGEHGRGEILQAAGLVCGVVFKHEDEKTLYLAGDTVWYDGVEEEIKSHNPDVIVVNAGDNQFLVGGSLVMKEDDVLEVSKAAPEADIVAVHMEAVNHWNLSKADLKAYAEDKGFSDKLTVPENGDTLEF</sequence>
<keyword evidence="1 3" id="KW-0378">Hydrolase</keyword>
<dbReference type="PANTHER" id="PTHR43546:SF9">
    <property type="entry name" value="L-ASCORBATE-6-PHOSPHATE LACTONASE ULAG-RELATED"/>
    <property type="match status" value="1"/>
</dbReference>
<dbReference type="InterPro" id="IPR001279">
    <property type="entry name" value="Metallo-B-lactamas"/>
</dbReference>
<organism evidence="3 4">
    <name type="scientific">Salinicoccus cyprini</name>
    <dbReference type="NCBI Taxonomy" id="2493691"/>
    <lineage>
        <taxon>Bacteria</taxon>
        <taxon>Bacillati</taxon>
        <taxon>Bacillota</taxon>
        <taxon>Bacilli</taxon>
        <taxon>Bacillales</taxon>
        <taxon>Staphylococcaceae</taxon>
        <taxon>Salinicoccus</taxon>
    </lineage>
</organism>
<comment type="caution">
    <text evidence="3">The sequence shown here is derived from an EMBL/GenBank/DDBJ whole genome shotgun (WGS) entry which is preliminary data.</text>
</comment>
<gene>
    <name evidence="3" type="ORF">FO441_11705</name>
</gene>
<proteinExistence type="predicted"/>
<dbReference type="GO" id="GO:0016787">
    <property type="term" value="F:hydrolase activity"/>
    <property type="evidence" value="ECO:0007669"/>
    <property type="project" value="UniProtKB-KW"/>
</dbReference>
<feature type="domain" description="Metallo-beta-lactamase" evidence="2">
    <location>
        <begin position="7"/>
        <end position="189"/>
    </location>
</feature>
<dbReference type="Proteomes" id="UP000315103">
    <property type="component" value="Unassembled WGS sequence"/>
</dbReference>
<dbReference type="OrthoDB" id="9805728at2"/>
<dbReference type="InterPro" id="IPR036866">
    <property type="entry name" value="RibonucZ/Hydroxyglut_hydro"/>
</dbReference>
<dbReference type="RefSeq" id="WP_145290394.1">
    <property type="nucleotide sequence ID" value="NZ_VMSJ01000006.1"/>
</dbReference>
<dbReference type="PANTHER" id="PTHR43546">
    <property type="entry name" value="UPF0173 METAL-DEPENDENT HYDROLASE MJ1163-RELATED"/>
    <property type="match status" value="1"/>
</dbReference>
<reference evidence="3 4" key="1">
    <citation type="submission" date="2019-07" db="EMBL/GenBank/DDBJ databases">
        <title>Salinicoccus cyprini sp. nov., isolated from gastro-intestinal tract of mirror carp, Cyprinus carpio var. specularis, collected from Gobind Sagar Reservoir, Himachal Pradesh, India.</title>
        <authorList>
            <person name="Talwar C."/>
            <person name="Singh A.K."/>
            <person name="Lal R."/>
            <person name="Negi R.K."/>
        </authorList>
    </citation>
    <scope>NUCLEOTIDE SEQUENCE [LARGE SCALE GENOMIC DNA]</scope>
    <source>
        <strain evidence="3 4">CT19</strain>
    </source>
</reference>
<evidence type="ECO:0000313" key="3">
    <source>
        <dbReference type="EMBL" id="TVT26666.1"/>
    </source>
</evidence>
<dbReference type="Pfam" id="PF12706">
    <property type="entry name" value="Lactamase_B_2"/>
    <property type="match status" value="1"/>
</dbReference>